<gene>
    <name evidence="1" type="ORF">HMPREF0372_03762</name>
</gene>
<reference evidence="1 2" key="1">
    <citation type="submission" date="2011-08" db="EMBL/GenBank/DDBJ databases">
        <authorList>
            <person name="Weinstock G."/>
            <person name="Sodergren E."/>
            <person name="Clifton S."/>
            <person name="Fulton L."/>
            <person name="Fulton B."/>
            <person name="Courtney L."/>
            <person name="Fronick C."/>
            <person name="Harrison M."/>
            <person name="Strong C."/>
            <person name="Farmer C."/>
            <person name="Delahaunty K."/>
            <person name="Markovic C."/>
            <person name="Hall O."/>
            <person name="Minx P."/>
            <person name="Tomlinson C."/>
            <person name="Mitreva M."/>
            <person name="Hou S."/>
            <person name="Chen J."/>
            <person name="Wollam A."/>
            <person name="Pepin K.H."/>
            <person name="Johnson M."/>
            <person name="Bhonagiri V."/>
            <person name="Zhang X."/>
            <person name="Suruliraj S."/>
            <person name="Warren W."/>
            <person name="Chinwalla A."/>
            <person name="Mardis E.R."/>
            <person name="Wilson R.K."/>
        </authorList>
    </citation>
    <scope>NUCLEOTIDE SEQUENCE [LARGE SCALE GENOMIC DNA]</scope>
    <source>
        <strain evidence="1 2">ATCC 29863</strain>
    </source>
</reference>
<evidence type="ECO:0000313" key="2">
    <source>
        <dbReference type="Proteomes" id="UP000004459"/>
    </source>
</evidence>
<dbReference type="PATRIC" id="fig|411475.3.peg.3249"/>
<evidence type="ECO:0000313" key="1">
    <source>
        <dbReference type="EMBL" id="EHM39424.1"/>
    </source>
</evidence>
<proteinExistence type="predicted"/>
<dbReference type="STRING" id="292800.A4U99_02020"/>
<sequence>MKEVLTMLEYRLEPEGGLLVCALGTLEVGGGQIVECSLCLSDILPERRVALAVELLEGEQLRGTRLYTVPPHHEDGPADVRIEGIRFYLPGGAGPEGLTLRADAHYIDRGDRCVLP</sequence>
<comment type="caution">
    <text evidence="1">The sequence shown here is derived from an EMBL/GenBank/DDBJ whole genome shotgun (WGS) entry which is preliminary data.</text>
</comment>
<dbReference type="Proteomes" id="UP000004459">
    <property type="component" value="Unassembled WGS sequence"/>
</dbReference>
<accession>G9YW46</accession>
<dbReference type="AlphaFoldDB" id="G9YW46"/>
<name>G9YW46_FLAPL</name>
<dbReference type="EMBL" id="AGCK01000307">
    <property type="protein sequence ID" value="EHM39424.1"/>
    <property type="molecule type" value="Genomic_DNA"/>
</dbReference>
<dbReference type="HOGENOM" id="CLU_2166601_0_0_9"/>
<protein>
    <submittedName>
        <fullName evidence="1">Uncharacterized protein</fullName>
    </submittedName>
</protein>
<organism evidence="1 2">
    <name type="scientific">Flavonifractor plautii ATCC 29863</name>
    <dbReference type="NCBI Taxonomy" id="411475"/>
    <lineage>
        <taxon>Bacteria</taxon>
        <taxon>Bacillati</taxon>
        <taxon>Bacillota</taxon>
        <taxon>Clostridia</taxon>
        <taxon>Eubacteriales</taxon>
        <taxon>Oscillospiraceae</taxon>
        <taxon>Flavonifractor</taxon>
    </lineage>
</organism>